<comment type="caution">
    <text evidence="2">The sequence shown here is derived from an EMBL/GenBank/DDBJ whole genome shotgun (WGS) entry which is preliminary data.</text>
</comment>
<reference evidence="2 3" key="1">
    <citation type="journal article" date="2019" name="Commun. Biol.">
        <title>The bagworm genome reveals a unique fibroin gene that provides high tensile strength.</title>
        <authorList>
            <person name="Kono N."/>
            <person name="Nakamura H."/>
            <person name="Ohtoshi R."/>
            <person name="Tomita M."/>
            <person name="Numata K."/>
            <person name="Arakawa K."/>
        </authorList>
    </citation>
    <scope>NUCLEOTIDE SEQUENCE [LARGE SCALE GENOMIC DNA]</scope>
</reference>
<organism evidence="2 3">
    <name type="scientific">Eumeta variegata</name>
    <name type="common">Bagworm moth</name>
    <name type="synonym">Eumeta japonica</name>
    <dbReference type="NCBI Taxonomy" id="151549"/>
    <lineage>
        <taxon>Eukaryota</taxon>
        <taxon>Metazoa</taxon>
        <taxon>Ecdysozoa</taxon>
        <taxon>Arthropoda</taxon>
        <taxon>Hexapoda</taxon>
        <taxon>Insecta</taxon>
        <taxon>Pterygota</taxon>
        <taxon>Neoptera</taxon>
        <taxon>Endopterygota</taxon>
        <taxon>Lepidoptera</taxon>
        <taxon>Glossata</taxon>
        <taxon>Ditrysia</taxon>
        <taxon>Tineoidea</taxon>
        <taxon>Psychidae</taxon>
        <taxon>Oiketicinae</taxon>
        <taxon>Eumeta</taxon>
    </lineage>
</organism>
<accession>A0A4C1TIP4</accession>
<dbReference type="EMBL" id="BGZK01000063">
    <property type="protein sequence ID" value="GBP14382.1"/>
    <property type="molecule type" value="Genomic_DNA"/>
</dbReference>
<keyword evidence="3" id="KW-1185">Reference proteome</keyword>
<proteinExistence type="predicted"/>
<name>A0A4C1TIP4_EUMVA</name>
<sequence>MFVFLKDLRNGPFFGVNVLPNRLQGQIDVTHSRVRVTRENVHASCPNPRSGRFCGNERLLFPLSLNSTQSKVKQAGEPSDSRQSLPPMDTCNHRGDTNALLASWEGIRYLMENNRIDGKES</sequence>
<evidence type="ECO:0000313" key="2">
    <source>
        <dbReference type="EMBL" id="GBP14382.1"/>
    </source>
</evidence>
<evidence type="ECO:0000313" key="3">
    <source>
        <dbReference type="Proteomes" id="UP000299102"/>
    </source>
</evidence>
<dbReference type="AlphaFoldDB" id="A0A4C1TIP4"/>
<protein>
    <submittedName>
        <fullName evidence="2">Uncharacterized protein</fullName>
    </submittedName>
</protein>
<gene>
    <name evidence="2" type="ORF">EVAR_92374_1</name>
</gene>
<dbReference type="Proteomes" id="UP000299102">
    <property type="component" value="Unassembled WGS sequence"/>
</dbReference>
<evidence type="ECO:0000256" key="1">
    <source>
        <dbReference type="SAM" id="MobiDB-lite"/>
    </source>
</evidence>
<feature type="region of interest" description="Disordered" evidence="1">
    <location>
        <begin position="69"/>
        <end position="94"/>
    </location>
</feature>